<dbReference type="InterPro" id="IPR019129">
    <property type="entry name" value="Folate-sensitive_fs_Fra10Ac1"/>
</dbReference>
<reference evidence="1 2" key="1">
    <citation type="submission" date="2014-04" db="EMBL/GenBank/DDBJ databases">
        <title>A new species of microsporidia sheds light on the evolution of extreme parasitism.</title>
        <authorList>
            <person name="Haag K.L."/>
            <person name="James T.Y."/>
            <person name="Larsson R."/>
            <person name="Schaer T.M."/>
            <person name="Refardt D."/>
            <person name="Pombert J.-F."/>
            <person name="Ebert D."/>
        </authorList>
    </citation>
    <scope>NUCLEOTIDE SEQUENCE [LARGE SCALE GENOMIC DNA]</scope>
    <source>
        <strain evidence="1 2">UGP3</strain>
        <tissue evidence="1">Spores</tissue>
    </source>
</reference>
<dbReference type="VEuPathDB" id="MicrosporidiaDB:DI09_183p20"/>
<dbReference type="EMBL" id="JMKJ01000092">
    <property type="protein sequence ID" value="KGG52354.1"/>
    <property type="molecule type" value="Genomic_DNA"/>
</dbReference>
<dbReference type="AlphaFoldDB" id="A0A098VU65"/>
<protein>
    <submittedName>
        <fullName evidence="1">Uncharacterized protein</fullName>
    </submittedName>
</protein>
<dbReference type="GeneID" id="25258760"/>
<accession>A0A098VU65</accession>
<gene>
    <name evidence="1" type="ORF">DI09_183p20</name>
</gene>
<dbReference type="Proteomes" id="UP000029725">
    <property type="component" value="Unassembled WGS sequence"/>
</dbReference>
<evidence type="ECO:0000313" key="1">
    <source>
        <dbReference type="EMBL" id="KGG52354.1"/>
    </source>
</evidence>
<dbReference type="HOGENOM" id="CLU_1687060_0_0_1"/>
<evidence type="ECO:0000313" key="2">
    <source>
        <dbReference type="Proteomes" id="UP000029725"/>
    </source>
</evidence>
<organism evidence="1 2">
    <name type="scientific">Mitosporidium daphniae</name>
    <dbReference type="NCBI Taxonomy" id="1485682"/>
    <lineage>
        <taxon>Eukaryota</taxon>
        <taxon>Fungi</taxon>
        <taxon>Fungi incertae sedis</taxon>
        <taxon>Microsporidia</taxon>
        <taxon>Mitosporidium</taxon>
    </lineage>
</organism>
<name>A0A098VU65_9MICR</name>
<dbReference type="Pfam" id="PF09725">
    <property type="entry name" value="Fra10Ac1"/>
    <property type="match status" value="1"/>
</dbReference>
<keyword evidence="2" id="KW-1185">Reference proteome</keyword>
<proteinExistence type="predicted"/>
<dbReference type="OrthoDB" id="197967at2759"/>
<comment type="caution">
    <text evidence="1">The sequence shown here is derived from an EMBL/GenBank/DDBJ whole genome shotgun (WGS) entry which is preliminary data.</text>
</comment>
<sequence length="156" mass="18110">MTSRDFDILRQRYKFIPEDSQRPNKDWQDRMVLGYNDSLFREFALFTTRDPADSCAGPSSIAIRWRTKVEVKSGKGVYICSNLSCSACEELCCFEVPFSYVEEGRLCKTLVKLSTLKFSRTKIKHMKFGFLRPGDRVTDAKPSDREARFNDRLELP</sequence>
<dbReference type="RefSeq" id="XP_013238790.1">
    <property type="nucleotide sequence ID" value="XM_013383336.1"/>
</dbReference>